<keyword evidence="3" id="KW-1185">Reference proteome</keyword>
<evidence type="ECO:0000256" key="1">
    <source>
        <dbReference type="SAM" id="MobiDB-lite"/>
    </source>
</evidence>
<evidence type="ECO:0000313" key="2">
    <source>
        <dbReference type="EMBL" id="AWP21514.1"/>
    </source>
</evidence>
<protein>
    <submittedName>
        <fullName evidence="2">Uncharacterized protein</fullName>
    </submittedName>
</protein>
<dbReference type="AlphaFoldDB" id="A0A2U9CXV3"/>
<accession>A0A2U9CXV3</accession>
<evidence type="ECO:0000313" key="3">
    <source>
        <dbReference type="Proteomes" id="UP000246464"/>
    </source>
</evidence>
<proteinExistence type="predicted"/>
<feature type="region of interest" description="Disordered" evidence="1">
    <location>
        <begin position="1"/>
        <end position="45"/>
    </location>
</feature>
<gene>
    <name evidence="2" type="ORF">SMAX5B_015540</name>
</gene>
<dbReference type="EMBL" id="CP026264">
    <property type="protein sequence ID" value="AWP21514.1"/>
    <property type="molecule type" value="Genomic_DNA"/>
</dbReference>
<sequence>MRGRPQAPPLRDANPPMKRVLRRDDDDDSAADALATGCAGSGGDFDAQVRESAGCPGVTRAPELSIG</sequence>
<name>A0A2U9CXV3_SCOMX</name>
<dbReference type="Proteomes" id="UP000246464">
    <property type="component" value="Chromosome 22"/>
</dbReference>
<organism evidence="2 3">
    <name type="scientific">Scophthalmus maximus</name>
    <name type="common">Turbot</name>
    <name type="synonym">Psetta maxima</name>
    <dbReference type="NCBI Taxonomy" id="52904"/>
    <lineage>
        <taxon>Eukaryota</taxon>
        <taxon>Metazoa</taxon>
        <taxon>Chordata</taxon>
        <taxon>Craniata</taxon>
        <taxon>Vertebrata</taxon>
        <taxon>Euteleostomi</taxon>
        <taxon>Actinopterygii</taxon>
        <taxon>Neopterygii</taxon>
        <taxon>Teleostei</taxon>
        <taxon>Neoteleostei</taxon>
        <taxon>Acanthomorphata</taxon>
        <taxon>Carangaria</taxon>
        <taxon>Pleuronectiformes</taxon>
        <taxon>Pleuronectoidei</taxon>
        <taxon>Scophthalmidae</taxon>
        <taxon>Scophthalmus</taxon>
    </lineage>
</organism>
<reference evidence="2 3" key="1">
    <citation type="submission" date="2017-12" db="EMBL/GenBank/DDBJ databases">
        <title>Integrating genomic resources of turbot (Scophthalmus maximus) in depth evaluation of genetic and physical mapping variation across individuals.</title>
        <authorList>
            <person name="Martinez P."/>
        </authorList>
    </citation>
    <scope>NUCLEOTIDE SEQUENCE [LARGE SCALE GENOMIC DNA]</scope>
</reference>